<dbReference type="GO" id="GO:0006506">
    <property type="term" value="P:GPI anchor biosynthetic process"/>
    <property type="evidence" value="ECO:0007669"/>
    <property type="project" value="UniProtKB-KW"/>
</dbReference>
<protein>
    <recommendedName>
        <fullName evidence="7">Post-GPI attachment to proteins factor 3</fullName>
    </recommendedName>
</protein>
<evidence type="ECO:0000256" key="7">
    <source>
        <dbReference type="RuleBase" id="RU365066"/>
    </source>
</evidence>
<evidence type="ECO:0000256" key="2">
    <source>
        <dbReference type="ARBA" id="ARBA00022502"/>
    </source>
</evidence>
<keyword evidence="4" id="KW-0732">Signal</keyword>
<evidence type="ECO:0000313" key="8">
    <source>
        <dbReference type="EMBL" id="KAK6531663.1"/>
    </source>
</evidence>
<dbReference type="PANTHER" id="PTHR13148:SF0">
    <property type="entry name" value="POST-GPI ATTACHMENT TO PROTEINS FACTOR 3"/>
    <property type="match status" value="1"/>
</dbReference>
<evidence type="ECO:0000256" key="3">
    <source>
        <dbReference type="ARBA" id="ARBA00022692"/>
    </source>
</evidence>
<proteinExistence type="inferred from homology"/>
<evidence type="ECO:0000313" key="9">
    <source>
        <dbReference type="Proteomes" id="UP001365542"/>
    </source>
</evidence>
<evidence type="ECO:0000256" key="5">
    <source>
        <dbReference type="ARBA" id="ARBA00022989"/>
    </source>
</evidence>
<comment type="caution">
    <text evidence="8">The sequence shown here is derived from an EMBL/GenBank/DDBJ whole genome shotgun (WGS) entry which is preliminary data.</text>
</comment>
<keyword evidence="7" id="KW-0256">Endoplasmic reticulum</keyword>
<keyword evidence="6 7" id="KW-0472">Membrane</keyword>
<dbReference type="PANTHER" id="PTHR13148">
    <property type="entry name" value="PER1-RELATED"/>
    <property type="match status" value="1"/>
</dbReference>
<feature type="transmembrane region" description="Helical" evidence="7">
    <location>
        <begin position="181"/>
        <end position="203"/>
    </location>
</feature>
<feature type="transmembrane region" description="Helical" evidence="7">
    <location>
        <begin position="150"/>
        <end position="169"/>
    </location>
</feature>
<evidence type="ECO:0000256" key="4">
    <source>
        <dbReference type="ARBA" id="ARBA00022729"/>
    </source>
</evidence>
<dbReference type="InterPro" id="IPR007217">
    <property type="entry name" value="Per1-like"/>
</dbReference>
<comment type="function">
    <text evidence="7">Involved in the lipid remodeling steps of GPI-anchor maturation.</text>
</comment>
<keyword evidence="3 7" id="KW-0812">Transmembrane</keyword>
<organism evidence="8 9">
    <name type="scientific">Orbilia ellipsospora</name>
    <dbReference type="NCBI Taxonomy" id="2528407"/>
    <lineage>
        <taxon>Eukaryota</taxon>
        <taxon>Fungi</taxon>
        <taxon>Dikarya</taxon>
        <taxon>Ascomycota</taxon>
        <taxon>Pezizomycotina</taxon>
        <taxon>Orbiliomycetes</taxon>
        <taxon>Orbiliales</taxon>
        <taxon>Orbiliaceae</taxon>
        <taxon>Orbilia</taxon>
    </lineage>
</organism>
<feature type="transmembrane region" description="Helical" evidence="7">
    <location>
        <begin position="242"/>
        <end position="261"/>
    </location>
</feature>
<feature type="transmembrane region" description="Helical" evidence="7">
    <location>
        <begin position="215"/>
        <end position="236"/>
    </location>
</feature>
<feature type="transmembrane region" description="Helical" evidence="7">
    <location>
        <begin position="118"/>
        <end position="138"/>
    </location>
</feature>
<comment type="caution">
    <text evidence="7">Lacks conserved residue(s) required for the propagation of feature annotation.</text>
</comment>
<dbReference type="EMBL" id="JAVHJO010000012">
    <property type="protein sequence ID" value="KAK6531663.1"/>
    <property type="molecule type" value="Genomic_DNA"/>
</dbReference>
<feature type="transmembrane region" description="Helical" evidence="7">
    <location>
        <begin position="273"/>
        <end position="293"/>
    </location>
</feature>
<name>A0AAV9X066_9PEZI</name>
<dbReference type="AlphaFoldDB" id="A0AAV9X066"/>
<dbReference type="Proteomes" id="UP001365542">
    <property type="component" value="Unassembled WGS sequence"/>
</dbReference>
<reference evidence="8 9" key="1">
    <citation type="submission" date="2019-10" db="EMBL/GenBank/DDBJ databases">
        <authorList>
            <person name="Palmer J.M."/>
        </authorList>
    </citation>
    <scope>NUCLEOTIDE SEQUENCE [LARGE SCALE GENOMIC DNA]</scope>
    <source>
        <strain evidence="8 9">TWF694</strain>
    </source>
</reference>
<dbReference type="GO" id="GO:0005789">
    <property type="term" value="C:endoplasmic reticulum membrane"/>
    <property type="evidence" value="ECO:0007669"/>
    <property type="project" value="UniProtKB-SubCell"/>
</dbReference>
<comment type="subcellular location">
    <subcellularLocation>
        <location evidence="1">Endomembrane system</location>
        <topology evidence="1">Multi-pass membrane protein</topology>
    </subcellularLocation>
    <subcellularLocation>
        <location evidence="7">Endoplasmic reticulum membrane</location>
        <topology evidence="7">Multi-pass membrane protein</topology>
    </subcellularLocation>
</comment>
<feature type="transmembrane region" description="Helical" evidence="7">
    <location>
        <begin position="305"/>
        <end position="325"/>
    </location>
</feature>
<gene>
    <name evidence="8" type="ORF">TWF694_002840</name>
</gene>
<dbReference type="Pfam" id="PF04080">
    <property type="entry name" value="Per1"/>
    <property type="match status" value="1"/>
</dbReference>
<evidence type="ECO:0000256" key="6">
    <source>
        <dbReference type="ARBA" id="ARBA00023136"/>
    </source>
</evidence>
<feature type="transmembrane region" description="Helical" evidence="7">
    <location>
        <begin position="12"/>
        <end position="38"/>
    </location>
</feature>
<keyword evidence="9" id="KW-1185">Reference proteome</keyword>
<dbReference type="GO" id="GO:0016788">
    <property type="term" value="F:hydrolase activity, acting on ester bonds"/>
    <property type="evidence" value="ECO:0007669"/>
    <property type="project" value="TreeGrafter"/>
</dbReference>
<evidence type="ECO:0000256" key="1">
    <source>
        <dbReference type="ARBA" id="ARBA00004127"/>
    </source>
</evidence>
<keyword evidence="5 7" id="KW-1133">Transmembrane helix</keyword>
<keyword evidence="2 7" id="KW-0337">GPI-anchor biosynthesis</keyword>
<accession>A0AAV9X066</accession>
<comment type="similarity">
    <text evidence="7">Belongs to the PGAP3 family.</text>
</comment>
<sequence length="338" mass="39335">MRLLQSSSLSGRWGTGTVVVSLVFVVLSVFAPICAASIGDELPEFTHCLESCTRQECDIKSPKPLPLHLRVLFWNCPSECDYVCQRAVTRERIAIGESVEQFHGKWPFYRVMGVQEPFSVLFSILNGAQFYHAVNLIRTEFPTSYPLRKVHLFGAYLGMVAWFFSTVFHTRDSIATERLDYFGAGALVLFNLFYAPLVIFRPFNRGSRQGFDAWVYFWGFVCAVAYACHVGFLQFVRWDYTYNMAANVVVGLCQNFLWVYYTITRYDREKRPWAFWPGFIVIWMTLSMSLELLDFPPLFDALDAHALWHAATIMPIMWMYRFLVLEFRDDIYGRRLKM</sequence>